<evidence type="ECO:0000313" key="2">
    <source>
        <dbReference type="Proteomes" id="UP000612680"/>
    </source>
</evidence>
<accession>A0ABX7IGR6</accession>
<organism evidence="1 2">
    <name type="scientific">Dyadobacter sandarakinus</name>
    <dbReference type="NCBI Taxonomy" id="2747268"/>
    <lineage>
        <taxon>Bacteria</taxon>
        <taxon>Pseudomonadati</taxon>
        <taxon>Bacteroidota</taxon>
        <taxon>Cytophagia</taxon>
        <taxon>Cytophagales</taxon>
        <taxon>Spirosomataceae</taxon>
        <taxon>Dyadobacter</taxon>
    </lineage>
</organism>
<dbReference type="EMBL" id="CP056775">
    <property type="protein sequence ID" value="QRR04056.1"/>
    <property type="molecule type" value="Genomic_DNA"/>
</dbReference>
<sequence>MLDHHTYIQFCVTDEQKFRARELVQHSLHHHHTPNIWDRHAAKHSHTRMLRFTGTLGEIVFADAYHLPRPTRSFGAADGQDWGQDFQIDTDSQQFAVDIKAMKRKTGVLHGDYVLNIPASQLHKPESRTTHYFCISFHQSAEDGTIASLIGFIDKEALYHEQVGRFYRAGTTRVRKDRTSFTFHEDTYEVPFRDIDPPFVTDSIRRRGGYRLCHLR</sequence>
<name>A0ABX7IGR6_9BACT</name>
<protein>
    <submittedName>
        <fullName evidence="1">Uncharacterized protein</fullName>
    </submittedName>
</protein>
<evidence type="ECO:0000313" key="1">
    <source>
        <dbReference type="EMBL" id="QRR04056.1"/>
    </source>
</evidence>
<keyword evidence="2" id="KW-1185">Reference proteome</keyword>
<dbReference type="Proteomes" id="UP000612680">
    <property type="component" value="Chromosome"/>
</dbReference>
<gene>
    <name evidence="1" type="ORF">HWI92_05185</name>
</gene>
<proteinExistence type="predicted"/>
<reference evidence="1 2" key="1">
    <citation type="submission" date="2020-06" db="EMBL/GenBank/DDBJ databases">
        <title>Dyadobacter sandarakinus sp. nov., isolated from the soil of the Arctic Yellow River Station.</title>
        <authorList>
            <person name="Zhang Y."/>
            <person name="Peng F."/>
        </authorList>
    </citation>
    <scope>NUCLEOTIDE SEQUENCE [LARGE SCALE GENOMIC DNA]</scope>
    <source>
        <strain evidence="1 2">Q3-56</strain>
    </source>
</reference>